<evidence type="ECO:0008006" key="3">
    <source>
        <dbReference type="Google" id="ProtNLM"/>
    </source>
</evidence>
<sequence>MTDKVPVWAARLRARRRFELWSQKDLVRELVETAAAKGVRLPQRASLLRMLKEWESGRRRPQDPYPVLLSRIFRMSEDELFSEGLLPGEREPRPAERTPAHVAALPVERSRHVAPELVDYFRLQLLSHYAADAFLGPRHLIGPVASQYRTITELAGQADGEVRRELLRLGAGYAAFAGWLYQDSGVADHAEAWLNLNLEMAHRAEDVQLVAHALTNKAMLATDLGDAATVIDLTGAVLADPRPLMNKTRILALQQAAHGYALAADRARCDALLDEAATLADQLEDDDRMWGNACRTPNYVEIQRATCYGRLGLTSGALTLWDQILPAMPPSARRDIGVFLARQAAALAAVPDPEWATVVVREAMAHLHRIGSVRQRAALREIPARMGAWADSTQGRVMTEMLAGALSRSPDARR</sequence>
<organism evidence="1 2">
    <name type="scientific">Sphaerisporangium aureirubrum</name>
    <dbReference type="NCBI Taxonomy" id="1544736"/>
    <lineage>
        <taxon>Bacteria</taxon>
        <taxon>Bacillati</taxon>
        <taxon>Actinomycetota</taxon>
        <taxon>Actinomycetes</taxon>
        <taxon>Streptosporangiales</taxon>
        <taxon>Streptosporangiaceae</taxon>
        <taxon>Sphaerisporangium</taxon>
    </lineage>
</organism>
<evidence type="ECO:0000313" key="2">
    <source>
        <dbReference type="Proteomes" id="UP001596137"/>
    </source>
</evidence>
<evidence type="ECO:0000313" key="1">
    <source>
        <dbReference type="EMBL" id="MFC6084371.1"/>
    </source>
</evidence>
<dbReference type="RefSeq" id="WP_380757346.1">
    <property type="nucleotide sequence ID" value="NZ_JBHSRF010000041.1"/>
</dbReference>
<name>A0ABW1NMH8_9ACTN</name>
<dbReference type="Proteomes" id="UP001596137">
    <property type="component" value="Unassembled WGS sequence"/>
</dbReference>
<accession>A0ABW1NMH8</accession>
<proteinExistence type="predicted"/>
<dbReference type="EMBL" id="JBHSRF010000041">
    <property type="protein sequence ID" value="MFC6084371.1"/>
    <property type="molecule type" value="Genomic_DNA"/>
</dbReference>
<reference evidence="2" key="1">
    <citation type="journal article" date="2019" name="Int. J. Syst. Evol. Microbiol.">
        <title>The Global Catalogue of Microorganisms (GCM) 10K type strain sequencing project: providing services to taxonomists for standard genome sequencing and annotation.</title>
        <authorList>
            <consortium name="The Broad Institute Genomics Platform"/>
            <consortium name="The Broad Institute Genome Sequencing Center for Infectious Disease"/>
            <person name="Wu L."/>
            <person name="Ma J."/>
        </authorList>
    </citation>
    <scope>NUCLEOTIDE SEQUENCE [LARGE SCALE GENOMIC DNA]</scope>
    <source>
        <strain evidence="2">JCM 30346</strain>
    </source>
</reference>
<keyword evidence="2" id="KW-1185">Reference proteome</keyword>
<gene>
    <name evidence="1" type="ORF">ACFP1K_24655</name>
</gene>
<comment type="caution">
    <text evidence="1">The sequence shown here is derived from an EMBL/GenBank/DDBJ whole genome shotgun (WGS) entry which is preliminary data.</text>
</comment>
<protein>
    <recommendedName>
        <fullName evidence="3">XRE family transcriptional regulator</fullName>
    </recommendedName>
</protein>